<reference evidence="1" key="1">
    <citation type="submission" date="2019-03" db="EMBL/GenBank/DDBJ databases">
        <authorList>
            <person name="Hao L."/>
        </authorList>
    </citation>
    <scope>NUCLEOTIDE SEQUENCE</scope>
</reference>
<evidence type="ECO:0000313" key="1">
    <source>
        <dbReference type="EMBL" id="VFU15403.1"/>
    </source>
</evidence>
<organism evidence="1">
    <name type="scientific">anaerobic digester metagenome</name>
    <dbReference type="NCBI Taxonomy" id="1263854"/>
    <lineage>
        <taxon>unclassified sequences</taxon>
        <taxon>metagenomes</taxon>
        <taxon>ecological metagenomes</taxon>
    </lineage>
</organism>
<dbReference type="EMBL" id="CAADRM010000105">
    <property type="protein sequence ID" value="VFU15403.1"/>
    <property type="molecule type" value="Genomic_DNA"/>
</dbReference>
<protein>
    <submittedName>
        <fullName evidence="1">Uncharacterized protein</fullName>
    </submittedName>
</protein>
<gene>
    <name evidence="1" type="ORF">SCFA_410051</name>
</gene>
<name>A0A485M0T0_9ZZZZ</name>
<sequence length="130" mass="14957">MESVKREYTRRQKKIKAMITIELEHPEGARLTLSTRDRSFRLIAETRDISWGGLCLKFPVLPQDREKRFTPPKAHTIVGSSITVNLSSPVLTLYGEVVRFDSRNQVMAVSITKVSDYDLWQELCNQESES</sequence>
<dbReference type="AlphaFoldDB" id="A0A485M0T0"/>
<proteinExistence type="predicted"/>
<accession>A0A485M0T0</accession>